<dbReference type="Gene3D" id="3.40.630.190">
    <property type="entry name" value="LCP protein"/>
    <property type="match status" value="1"/>
</dbReference>
<gene>
    <name evidence="4" type="ORF">SAMN05216268_106418</name>
</gene>
<organism evidence="4 5">
    <name type="scientific">Streptomyces yunnanensis</name>
    <dbReference type="NCBI Taxonomy" id="156453"/>
    <lineage>
        <taxon>Bacteria</taxon>
        <taxon>Bacillati</taxon>
        <taxon>Actinomycetota</taxon>
        <taxon>Actinomycetes</taxon>
        <taxon>Kitasatosporales</taxon>
        <taxon>Streptomycetaceae</taxon>
        <taxon>Streptomyces</taxon>
    </lineage>
</organism>
<evidence type="ECO:0000313" key="5">
    <source>
        <dbReference type="Proteomes" id="UP000184388"/>
    </source>
</evidence>
<dbReference type="InterPro" id="IPR004474">
    <property type="entry name" value="LytR_CpsA_psr"/>
</dbReference>
<dbReference type="PANTHER" id="PTHR33392:SF6">
    <property type="entry name" value="POLYISOPRENYL-TEICHOIC ACID--PEPTIDOGLYCAN TEICHOIC ACID TRANSFERASE TAGU"/>
    <property type="match status" value="1"/>
</dbReference>
<name>A0A9X8QSU5_9ACTN</name>
<feature type="region of interest" description="Disordered" evidence="2">
    <location>
        <begin position="1"/>
        <end position="28"/>
    </location>
</feature>
<dbReference type="Pfam" id="PF03816">
    <property type="entry name" value="LytR_cpsA_psr"/>
    <property type="match status" value="1"/>
</dbReference>
<dbReference type="EMBL" id="FRBK01000006">
    <property type="protein sequence ID" value="SHL85103.1"/>
    <property type="molecule type" value="Genomic_DNA"/>
</dbReference>
<dbReference type="InterPro" id="IPR050922">
    <property type="entry name" value="LytR/CpsA/Psr_CW_biosynth"/>
</dbReference>
<dbReference type="PANTHER" id="PTHR33392">
    <property type="entry name" value="POLYISOPRENYL-TEICHOIC ACID--PEPTIDOGLYCAN TEICHOIC ACID TRANSFERASE TAGU"/>
    <property type="match status" value="1"/>
</dbReference>
<protein>
    <submittedName>
        <fullName evidence="4">Transcriptional attenuator, LytR family</fullName>
    </submittedName>
</protein>
<reference evidence="5" key="1">
    <citation type="submission" date="2016-11" db="EMBL/GenBank/DDBJ databases">
        <authorList>
            <person name="Jaros S."/>
            <person name="Januszkiewicz K."/>
            <person name="Wedrychowicz H."/>
        </authorList>
    </citation>
    <scope>NUCLEOTIDE SEQUENCE [LARGE SCALE GENOMIC DNA]</scope>
    <source>
        <strain evidence="5">CGMCC 4.3555</strain>
    </source>
</reference>
<evidence type="ECO:0000313" key="4">
    <source>
        <dbReference type="EMBL" id="SHL85103.1"/>
    </source>
</evidence>
<dbReference type="AlphaFoldDB" id="A0A9X8QSU5"/>
<dbReference type="RefSeq" id="WP_073444866.1">
    <property type="nucleotide sequence ID" value="NZ_FRBK01000006.1"/>
</dbReference>
<dbReference type="NCBIfam" id="TIGR00350">
    <property type="entry name" value="lytR_cpsA_psr"/>
    <property type="match status" value="1"/>
</dbReference>
<proteinExistence type="inferred from homology"/>
<comment type="caution">
    <text evidence="4">The sequence shown here is derived from an EMBL/GenBank/DDBJ whole genome shotgun (WGS) entry which is preliminary data.</text>
</comment>
<evidence type="ECO:0000256" key="2">
    <source>
        <dbReference type="SAM" id="MobiDB-lite"/>
    </source>
</evidence>
<evidence type="ECO:0000256" key="1">
    <source>
        <dbReference type="ARBA" id="ARBA00006068"/>
    </source>
</evidence>
<accession>A0A9X8QSU5</accession>
<feature type="domain" description="Cell envelope-related transcriptional attenuator" evidence="3">
    <location>
        <begin position="106"/>
        <end position="261"/>
    </location>
</feature>
<evidence type="ECO:0000259" key="3">
    <source>
        <dbReference type="Pfam" id="PF03816"/>
    </source>
</evidence>
<dbReference type="Proteomes" id="UP000184388">
    <property type="component" value="Unassembled WGS sequence"/>
</dbReference>
<sequence length="354" mass="37413">MGAAHTRTRRRPTRGRGQRRRAGPRAGLKRRRLAWTAASLAAVLALGGRLLYARLDSNLAATDVDAALGSDRPARGADGSLNILLLGSDSRAGQNAQYGAGDSGARSDTAMLVHLAKGRQQATVVSIPRDTMVARPACPLPNGRTSQAATAAMYNSAYAVGGSACAVKTLERLGKVRIDHVLDVDFTGFKKLVDAIGGVTVTTDKAIHDKDSHLDLDAGRHRLNGEQALGLVRTRHGVGDGSDLGRIKLQQKFMAALATELNDSGLLTDPVRLYKIADAATSALTTDKALGSVQDLLGLARSLAGLEPSEITFRTLPVGPYPKDPNRVAVKQPEADALFKAVRDDTAPPPVKER</sequence>
<comment type="similarity">
    <text evidence="1">Belongs to the LytR/CpsA/Psr (LCP) family.</text>
</comment>